<dbReference type="Gene3D" id="1.10.630.10">
    <property type="entry name" value="Cytochrome P450"/>
    <property type="match status" value="1"/>
</dbReference>
<dbReference type="EMBL" id="JACGZW010000001">
    <property type="protein sequence ID" value="MBB1152119.1"/>
    <property type="molecule type" value="Genomic_DNA"/>
</dbReference>
<dbReference type="PROSITE" id="PS00086">
    <property type="entry name" value="CYTOCHROME_P450"/>
    <property type="match status" value="1"/>
</dbReference>
<keyword evidence="4" id="KW-1185">Reference proteome</keyword>
<evidence type="ECO:0000256" key="1">
    <source>
        <dbReference type="ARBA" id="ARBA00010617"/>
    </source>
</evidence>
<dbReference type="GO" id="GO:0016705">
    <property type="term" value="F:oxidoreductase activity, acting on paired donors, with incorporation or reduction of molecular oxygen"/>
    <property type="evidence" value="ECO:0007669"/>
    <property type="project" value="InterPro"/>
</dbReference>
<dbReference type="GO" id="GO:0005506">
    <property type="term" value="F:iron ion binding"/>
    <property type="evidence" value="ECO:0007669"/>
    <property type="project" value="InterPro"/>
</dbReference>
<dbReference type="PANTHER" id="PTHR46696:SF1">
    <property type="entry name" value="CYTOCHROME P450 YJIB-RELATED"/>
    <property type="match status" value="1"/>
</dbReference>
<dbReference type="GO" id="GO:0004497">
    <property type="term" value="F:monooxygenase activity"/>
    <property type="evidence" value="ECO:0007669"/>
    <property type="project" value="UniProtKB-KW"/>
</dbReference>
<accession>A0A7W3VS78</accession>
<evidence type="ECO:0000313" key="3">
    <source>
        <dbReference type="EMBL" id="MBB1152119.1"/>
    </source>
</evidence>
<dbReference type="PANTHER" id="PTHR46696">
    <property type="entry name" value="P450, PUTATIVE (EUROFUNG)-RELATED"/>
    <property type="match status" value="1"/>
</dbReference>
<dbReference type="InterPro" id="IPR001128">
    <property type="entry name" value="Cyt_P450"/>
</dbReference>
<evidence type="ECO:0000256" key="2">
    <source>
        <dbReference type="RuleBase" id="RU000461"/>
    </source>
</evidence>
<dbReference type="PRINTS" id="PR00359">
    <property type="entry name" value="BP450"/>
</dbReference>
<proteinExistence type="inferred from homology"/>
<dbReference type="GO" id="GO:0020037">
    <property type="term" value="F:heme binding"/>
    <property type="evidence" value="ECO:0007669"/>
    <property type="project" value="InterPro"/>
</dbReference>
<keyword evidence="2" id="KW-0408">Iron</keyword>
<reference evidence="3 4" key="1">
    <citation type="submission" date="2020-08" db="EMBL/GenBank/DDBJ databases">
        <title>Amycolatopsis sp. nov. DR6-1 isolated from Dendrobium heterocarpum.</title>
        <authorList>
            <person name="Tedsree N."/>
            <person name="Kuncharoen N."/>
            <person name="Likhitwitayawuid K."/>
            <person name="Tanasupawat S."/>
        </authorList>
    </citation>
    <scope>NUCLEOTIDE SEQUENCE [LARGE SCALE GENOMIC DNA]</scope>
    <source>
        <strain evidence="3 4">DR6-1</strain>
    </source>
</reference>
<dbReference type="SUPFAM" id="SSF48264">
    <property type="entry name" value="Cytochrome P450"/>
    <property type="match status" value="1"/>
</dbReference>
<dbReference type="Proteomes" id="UP000526734">
    <property type="component" value="Unassembled WGS sequence"/>
</dbReference>
<comment type="similarity">
    <text evidence="1 2">Belongs to the cytochrome P450 family.</text>
</comment>
<keyword evidence="2" id="KW-0503">Monooxygenase</keyword>
<gene>
    <name evidence="3" type="ORF">H4281_03155</name>
</gene>
<sequence>MAAHDKPHDDPYYEPLDPRVPADPHPVYRALREAHPVYWHGMLDSWVVTEHAAGRQVLADPARYASDFRRAGLDVPAASVSLQRLDPPEHTGIRRLLISALHQTPQRAMAGHLRASMASRLLGLADSCPADLVRGFARPVALDAICRYLGVQPPGGEEFERYSNAIVRSMDAGLDPSRAEAGNEARAQLSELVAGWLASENQTGFVAAARRARPGISADLLANSLRAVLHAGYESSSRLLGAALLRLARRPGLLDLLSGLDGADDLADELVRLDGSVQADGRMCVADGELGGQRVRRGDVVIVLLAAANRDPAVFPCPDEVNPRPRRGLHLGFGRGAHSCLGAALVNLQLRTLFDCLRDNGITLTLAGCPVWEDTATLRGLTSLPVQVSIRRKTSLHWR</sequence>
<comment type="caution">
    <text evidence="3">The sequence shown here is derived from an EMBL/GenBank/DDBJ whole genome shotgun (WGS) entry which is preliminary data.</text>
</comment>
<dbReference type="AlphaFoldDB" id="A0A7W3VS78"/>
<keyword evidence="2" id="KW-0349">Heme</keyword>
<keyword evidence="2" id="KW-0560">Oxidoreductase</keyword>
<dbReference type="InterPro" id="IPR002397">
    <property type="entry name" value="Cyt_P450_B"/>
</dbReference>
<dbReference type="InterPro" id="IPR017972">
    <property type="entry name" value="Cyt_P450_CS"/>
</dbReference>
<keyword evidence="2" id="KW-0479">Metal-binding</keyword>
<dbReference type="Pfam" id="PF00067">
    <property type="entry name" value="p450"/>
    <property type="match status" value="1"/>
</dbReference>
<name>A0A7W3VS78_9PSEU</name>
<protein>
    <submittedName>
        <fullName evidence="3">Cytochrome P450</fullName>
    </submittedName>
</protein>
<evidence type="ECO:0000313" key="4">
    <source>
        <dbReference type="Proteomes" id="UP000526734"/>
    </source>
</evidence>
<organism evidence="3 4">
    <name type="scientific">Amycolatopsis dendrobii</name>
    <dbReference type="NCBI Taxonomy" id="2760662"/>
    <lineage>
        <taxon>Bacteria</taxon>
        <taxon>Bacillati</taxon>
        <taxon>Actinomycetota</taxon>
        <taxon>Actinomycetes</taxon>
        <taxon>Pseudonocardiales</taxon>
        <taxon>Pseudonocardiaceae</taxon>
        <taxon>Amycolatopsis</taxon>
    </lineage>
</organism>
<dbReference type="InterPro" id="IPR036396">
    <property type="entry name" value="Cyt_P450_sf"/>
</dbReference>